<evidence type="ECO:0000259" key="5">
    <source>
        <dbReference type="Pfam" id="PF12624"/>
    </source>
</evidence>
<dbReference type="InterPro" id="IPR056748">
    <property type="entry name" value="VPS13-like_C"/>
</dbReference>
<evidence type="ECO:0000259" key="7">
    <source>
        <dbReference type="Pfam" id="PF25036"/>
    </source>
</evidence>
<evidence type="ECO:0000256" key="3">
    <source>
        <dbReference type="ARBA" id="ARBA00023055"/>
    </source>
</evidence>
<evidence type="ECO:0000259" key="6">
    <source>
        <dbReference type="Pfam" id="PF25033"/>
    </source>
</evidence>
<feature type="domain" description="Chorein N-terminal" evidence="5">
    <location>
        <begin position="13"/>
        <end position="844"/>
    </location>
</feature>
<dbReference type="PANTHER" id="PTHR16166:SF93">
    <property type="entry name" value="INTERMEMBRANE LIPID TRANSFER PROTEIN VPS13"/>
    <property type="match status" value="1"/>
</dbReference>
<feature type="compositionally biased region" description="Basic and acidic residues" evidence="4">
    <location>
        <begin position="871"/>
        <end position="882"/>
    </location>
</feature>
<dbReference type="Proteomes" id="UP000807306">
    <property type="component" value="Unassembled WGS sequence"/>
</dbReference>
<dbReference type="OrthoDB" id="428159at2759"/>
<dbReference type="GO" id="GO:0007005">
    <property type="term" value="P:mitochondrion organization"/>
    <property type="evidence" value="ECO:0007669"/>
    <property type="project" value="TreeGrafter"/>
</dbReference>
<dbReference type="GO" id="GO:0006869">
    <property type="term" value="P:lipid transport"/>
    <property type="evidence" value="ECO:0007669"/>
    <property type="project" value="UniProtKB-KW"/>
</dbReference>
<gene>
    <name evidence="9" type="ORF">CPB83DRAFT_908424</name>
</gene>
<proteinExistence type="inferred from homology"/>
<evidence type="ECO:0000259" key="8">
    <source>
        <dbReference type="Pfam" id="PF25037"/>
    </source>
</evidence>
<dbReference type="InterPro" id="IPR026854">
    <property type="entry name" value="VPS13_N"/>
</dbReference>
<feature type="region of interest" description="Disordered" evidence="4">
    <location>
        <begin position="862"/>
        <end position="889"/>
    </location>
</feature>
<comment type="similarity">
    <text evidence="1">Belongs to the VPS13 family.</text>
</comment>
<dbReference type="GO" id="GO:0045324">
    <property type="term" value="P:late endosome to vacuole transport"/>
    <property type="evidence" value="ECO:0007669"/>
    <property type="project" value="TreeGrafter"/>
</dbReference>
<evidence type="ECO:0000313" key="9">
    <source>
        <dbReference type="EMBL" id="KAF9526485.1"/>
    </source>
</evidence>
<evidence type="ECO:0000256" key="1">
    <source>
        <dbReference type="ARBA" id="ARBA00006545"/>
    </source>
</evidence>
<protein>
    <submittedName>
        <fullName evidence="9">Vacuolar protein sorting-associated protein 13</fullName>
    </submittedName>
</protein>
<dbReference type="InterPro" id="IPR009543">
    <property type="entry name" value="VPS13_VAB"/>
</dbReference>
<dbReference type="GO" id="GO:0006623">
    <property type="term" value="P:protein targeting to vacuole"/>
    <property type="evidence" value="ECO:0007669"/>
    <property type="project" value="TreeGrafter"/>
</dbReference>
<accession>A0A9P6ECE6</accession>
<dbReference type="EMBL" id="MU157871">
    <property type="protein sequence ID" value="KAF9526485.1"/>
    <property type="molecule type" value="Genomic_DNA"/>
</dbReference>
<comment type="caution">
    <text evidence="9">The sequence shown here is derived from an EMBL/GenBank/DDBJ whole genome shotgun (WGS) entry which is preliminary data.</text>
</comment>
<dbReference type="GO" id="GO:0045053">
    <property type="term" value="P:protein retention in Golgi apparatus"/>
    <property type="evidence" value="ECO:0007669"/>
    <property type="project" value="TreeGrafter"/>
</dbReference>
<keyword evidence="3" id="KW-0445">Lipid transport</keyword>
<keyword evidence="10" id="KW-1185">Reference proteome</keyword>
<feature type="domain" description="Vacuolar protein sorting-associated protein 13 VPS13 adaptor binding" evidence="7">
    <location>
        <begin position="1887"/>
        <end position="2453"/>
    </location>
</feature>
<feature type="domain" description="VPS13-like middle region" evidence="6">
    <location>
        <begin position="1092"/>
        <end position="1838"/>
    </location>
</feature>
<evidence type="ECO:0000256" key="2">
    <source>
        <dbReference type="ARBA" id="ARBA00022448"/>
    </source>
</evidence>
<keyword evidence="2" id="KW-0813">Transport</keyword>
<reference evidence="9" key="1">
    <citation type="submission" date="2020-11" db="EMBL/GenBank/DDBJ databases">
        <authorList>
            <consortium name="DOE Joint Genome Institute"/>
            <person name="Ahrendt S."/>
            <person name="Riley R."/>
            <person name="Andreopoulos W."/>
            <person name="Labutti K."/>
            <person name="Pangilinan J."/>
            <person name="Ruiz-Duenas F.J."/>
            <person name="Barrasa J.M."/>
            <person name="Sanchez-Garcia M."/>
            <person name="Camarero S."/>
            <person name="Miyauchi S."/>
            <person name="Serrano A."/>
            <person name="Linde D."/>
            <person name="Babiker R."/>
            <person name="Drula E."/>
            <person name="Ayuso-Fernandez I."/>
            <person name="Pacheco R."/>
            <person name="Padilla G."/>
            <person name="Ferreira P."/>
            <person name="Barriuso J."/>
            <person name="Kellner H."/>
            <person name="Castanera R."/>
            <person name="Alfaro M."/>
            <person name="Ramirez L."/>
            <person name="Pisabarro A.G."/>
            <person name="Kuo A."/>
            <person name="Tritt A."/>
            <person name="Lipzen A."/>
            <person name="He G."/>
            <person name="Yan M."/>
            <person name="Ng V."/>
            <person name="Cullen D."/>
            <person name="Martin F."/>
            <person name="Rosso M.-N."/>
            <person name="Henrissat B."/>
            <person name="Hibbett D."/>
            <person name="Martinez A.T."/>
            <person name="Grigoriev I.V."/>
        </authorList>
    </citation>
    <scope>NUCLEOTIDE SEQUENCE</scope>
    <source>
        <strain evidence="9">CBS 506.95</strain>
    </source>
</reference>
<dbReference type="InterPro" id="IPR026847">
    <property type="entry name" value="VPS13"/>
</dbReference>
<dbReference type="Pfam" id="PF25036">
    <property type="entry name" value="VPS13_VAB"/>
    <property type="match status" value="1"/>
</dbReference>
<feature type="domain" description="Intermembrane lipid transfer protein VPS13-like C-terminal" evidence="8">
    <location>
        <begin position="2980"/>
        <end position="3086"/>
    </location>
</feature>
<dbReference type="Pfam" id="PF12624">
    <property type="entry name" value="VPS13_N"/>
    <property type="match status" value="1"/>
</dbReference>
<dbReference type="Pfam" id="PF25033">
    <property type="entry name" value="VPS13_M"/>
    <property type="match status" value="1"/>
</dbReference>
<dbReference type="Pfam" id="PF25037">
    <property type="entry name" value="VPS13_C"/>
    <property type="match status" value="1"/>
</dbReference>
<name>A0A9P6ECE6_9AGAR</name>
<evidence type="ECO:0000256" key="4">
    <source>
        <dbReference type="SAM" id="MobiDB-lite"/>
    </source>
</evidence>
<sequence length="3112" mass="347404">MWWLDPGKEVLNVLFNRILAPYVMNLDLNQVNYGIGQGQLTLRNLKLKKGALDKFQLPVDVLEGHLGKFQLSLHWMNLGNQPVEILIEDVYLLVVPSPQTSTNPEEDEQRAQAAKQERLENAELLHVRGQAETQPDSTQSQGLVQSLIAKIINNVQVTVKNVHIRYEDNMSVPGHPFAAGVTLAGFTAVSVNSKWEAAFIESTAGAIHKLAQLQSLALYFDTDSPSMAGLPTAESVQKFASMISHKGDDGQHQYILKPVSGEGRIVVNHKIDQHTPRFDVQLSFEEIGIALDDHQYRDAISLVDMYHVYLRKRQYGKYRPLEAEFTTNAAKARLQYAAQAILAGVREKKKQWSWEFFAKRRDDRKAYVELFQKKLTGPLVGPNLARFEELEKGLSYEDIRFYRSIARSRLKKDIALQKKLQEDTKQKQAAKPGWGTWLWGSSNTQTSTEESPFGGTMTEEQRKQLYDVLDYDEKTALVEALDVPRDSIKLRANAKLNKGSFALRSDPHGKNSEVMSVVFNIFHANFLQRPDNFETSISLDGFKVFDGTTKDTLYPQIVHVKSEHDPEGNNSPPPEEGNADPFFFVKFENNPLDEQADTALTVRMRHMEIIYHKGYVEAVYKFFKPPASQLESVEALLSVASETLEGLRRDTRAGLEYALQTHKTVDIHMDLNAPVIIIPEDVTNNQCKHLIIDAGHISIESDLVSKEAIRTIHQKRNQQYSEDDYKHLESLMYDKMSLTLEDAQFIIGDNLDACRKALSTNSSDSLHLLERININLQIQKSIVPTAVNLAQFKVSGNLPSLQVNISDTKYKSLIRLIDVCIPKFDDNQAPSRPTIQTSKGRTTSFALPKLFGPAEESYILGQEDDDESEDPDKSGNNDKNELFFEADDGSTLPPELRQHQFEIDFSVANLRAVVSKSAKDGSENLLGDVQLEGFFLNFAMTKYVMNVDINLNSVSMNVVQPGSDTIQFISTPESGLTGRKDLLRVAYKRVQKESPDFASTHEGIDQSVDVKISTLIFRAAPEPVLSTYDFIMTTFVPNSGPALQAEHKDSQLLEAPEISDQSTGGLENSGKIRVLVKLDGVQVVLINEMLSLATLSLSTADVTVLVLSTTLQVSGRLGSLSLVNDNLEYGIIDDFNELMSIDGQNFADFNYQTYDSNEKGYNGVKSSVHLNAASIKFNFVEQPLHDIYIFLSKLARLKGLYDAATQAAAQRASEIERMQFEVAVNSPIVIFPSAPTSQRDALILRLGQIGASNKYEGAVSRTTAGLNGIQLVSYLQEASDTHTLKMIDDIDISADIIQTSGINRQVDVDLPDTQVVVKISDVKMHLTQIQYCLLMKLANEIPRVFGSSPEVSLETESGKIKSSPSSSAPLNAKENVVDLEPELRVVSSKAWNSLDLVVSVITVKLHLYDSSAISTEGLKDHGIARFALNDNTLRFKLLSDGSGEAQVVLTSFTMSNTRPGPTRFREIIPAAQHERNQFMLLYTMAGGANSSSLAVLTVDSPRVIFAVDPVMSLLEFFTSAFNQPGTQQLVTTSPSIAEQSSSELLSQDGQGTLDFRVDLHDVSISVLENDADAESRAIRLYINQLLLSQQGILALTINELGMSLMTMGRASESVRFLDDVDLTFSLDNRATSFQQMMRIEMAAKPIVFRASYRDINLITSIVNKAIERYGATQQGRNEVANQSTQTQELIITQAAGSSRSNAQSIGKARVLMSREQLKGSFDGFRFILIGDLHEQPMLHIKVKPFVVGAKDWSGELNATTTMATAITYWNMSNSHWEPFIDPWTFTLGVTKESALGGINLTLSARERLDLNLSTTFAELAITTLNTWSQDGAQMVLQKARGTYAPYKLKNQTGSPVFVWSDSENTSSTNVDAVKILDDQEVDWRFDDWKTLREHFSSGQHNIGIQFAEQPWEQLRSVQVDREGEFVYTLRPRTNKYPNRLLCEVTVLNGTKIITLRSTYKIENLTLYPLELMLVDDTGQPVSSLQKIIPGKEFSLPIEAVTKNRIRIQPDQGFGYKWCPPIRWEDLLARKGFTIKCPHGDPKEAAFRLQAWVQTDASENNPRKYPKINLKLRAPLELENLLPYNLEYRIYDKNTDQNWRSYLRKGGVMPVHSVELGHFILLNATVQDTAFKPSEFAIINTDGHSDFDIESTLTLRDQYERKLTLRLNYIRHSDSGGAFKVQIYSPYVVINKTGMPFAIKSARSTRAGSQDIAGDTKPGVLASTTPFLLSHQHKQGHEFIFKINDSSWSKLLSFEAPAAETELVVVSQRQKTDVYHVGISWTEGLGKYKLSKVITIAPRFLIMNKLPESITFREHGVSPPERSVVEPSQRTSMQGFRSMEEKLLTIAYPGLNAQWSSPINVEDIGTVHFRLRHTESQRTDLIRVDVQIEGSTIFISYNKASDGWPFMIENESDYSITFSQLDAGRENASRDRPFTYTVDPQGSLPYAWDYPSARDKKIQLNIGPSRRTVDIMEIGALVPFKFTAQQKTRIVSLDVRADEHTQVLRISNYNADRSVYKPRQRSNSVSVARQDTMSSSMDAFEAVTPEVPSSMAVDINLAGVGISLINKRMVEIVYLVMDNIKFEYTNSSVAQSVNLSCGSLQIDNQLHEALYPVILQPTPISKEAASIGALPTVQASVIWLKDQEHGVLFIKYCSILLQALTIEADEDLLFAIYDLTKIKGVSWEEGTTDILIQHPDDIPDPTTNNSGQDLYFEVLELQPIKLSLSFMRTERVNSDEKLSIRNPLAVVVNALTMAVGNINDAPLELNALAIKDMRLTMPELQSRITYHYRQDVLRQLYRILGSADFIGNPVGLFTNVSSGVADIFYEPFQGVVMHGNKELGIGIAKGAASFVKKTVFGVSDSVTKFTSSVGKGLSAATFDSEFQARRRMTQRRNKPRHAIYGVAAGGEALASSVTSAMEGVFLKPIEGAESEGALGFFKGVGKGLVGAVTKPVVGVFDLASNVSEGIRNTTTVFDNPERDRMRLPRLVPFDGVLRSYSPREALGQSWMKDLNNGAYQHEFYVAHINSPGADNVILLTASRVLSFWSRRLNLEWELPLTQIQGVTVEDTGIRFAHKSGRENDKFAFISDKASQSWFFNQVAAVVKSFNAKRRMDA</sequence>
<dbReference type="PANTHER" id="PTHR16166">
    <property type="entry name" value="VACUOLAR PROTEIN SORTING-ASSOCIATED PROTEIN VPS13"/>
    <property type="match status" value="1"/>
</dbReference>
<dbReference type="InterPro" id="IPR056747">
    <property type="entry name" value="VPS13-like_M"/>
</dbReference>
<evidence type="ECO:0000313" key="10">
    <source>
        <dbReference type="Proteomes" id="UP000807306"/>
    </source>
</evidence>
<organism evidence="9 10">
    <name type="scientific">Crepidotus variabilis</name>
    <dbReference type="NCBI Taxonomy" id="179855"/>
    <lineage>
        <taxon>Eukaryota</taxon>
        <taxon>Fungi</taxon>
        <taxon>Dikarya</taxon>
        <taxon>Basidiomycota</taxon>
        <taxon>Agaricomycotina</taxon>
        <taxon>Agaricomycetes</taxon>
        <taxon>Agaricomycetidae</taxon>
        <taxon>Agaricales</taxon>
        <taxon>Agaricineae</taxon>
        <taxon>Crepidotaceae</taxon>
        <taxon>Crepidotus</taxon>
    </lineage>
</organism>